<accession>A0A1R4HRS6</accession>
<reference evidence="1 2" key="1">
    <citation type="submission" date="2017-02" db="EMBL/GenBank/DDBJ databases">
        <authorList>
            <person name="Dridi B."/>
        </authorList>
    </citation>
    <scope>NUCLEOTIDE SEQUENCE [LARGE SCALE GENOMIC DNA]</scope>
    <source>
        <strain evidence="1 2">JB380</strain>
    </source>
</reference>
<evidence type="ECO:0008006" key="3">
    <source>
        <dbReference type="Google" id="ProtNLM"/>
    </source>
</evidence>
<proteinExistence type="predicted"/>
<evidence type="ECO:0000313" key="2">
    <source>
        <dbReference type="Proteomes" id="UP000196331"/>
    </source>
</evidence>
<protein>
    <recommendedName>
        <fullName evidence="3">Peptidase S1 domain-containing protein</fullName>
    </recommendedName>
</protein>
<dbReference type="InterPro" id="IPR009003">
    <property type="entry name" value="Peptidase_S1_PA"/>
</dbReference>
<dbReference type="Proteomes" id="UP000196331">
    <property type="component" value="Unassembled WGS sequence"/>
</dbReference>
<organism evidence="1 2">
    <name type="scientific">Halomonas citrativorans</name>
    <dbReference type="NCBI Taxonomy" id="2742612"/>
    <lineage>
        <taxon>Bacteria</taxon>
        <taxon>Pseudomonadati</taxon>
        <taxon>Pseudomonadota</taxon>
        <taxon>Gammaproteobacteria</taxon>
        <taxon>Oceanospirillales</taxon>
        <taxon>Halomonadaceae</taxon>
        <taxon>Halomonas</taxon>
    </lineage>
</organism>
<sequence>MTHEYSYVLTAAHVILEKQDDIVVHDYQDNPLTVLAVLPQNLPTQHMIKEESQRYDFAILKVDYQE</sequence>
<dbReference type="SUPFAM" id="SSF50494">
    <property type="entry name" value="Trypsin-like serine proteases"/>
    <property type="match status" value="1"/>
</dbReference>
<dbReference type="EMBL" id="FUKM01000013">
    <property type="protein sequence ID" value="SJN10222.1"/>
    <property type="molecule type" value="Genomic_DNA"/>
</dbReference>
<dbReference type="AlphaFoldDB" id="A0A1R4HRS6"/>
<evidence type="ECO:0000313" key="1">
    <source>
        <dbReference type="EMBL" id="SJN10222.1"/>
    </source>
</evidence>
<name>A0A1R4HRS6_9GAMM</name>
<gene>
    <name evidence="1" type="ORF">CZ787_03140</name>
</gene>
<comment type="caution">
    <text evidence="1">The sequence shown here is derived from an EMBL/GenBank/DDBJ whole genome shotgun (WGS) entry which is preliminary data.</text>
</comment>